<dbReference type="AlphaFoldDB" id="A0A1H4MW95"/>
<sequence length="71" mass="7891">MTDFEAQVLSELGALKSQMNSLLGVGQPGRLHLLEERVERHEHTVQRLKGVGGGLSVLLTLFHVALDFVRR</sequence>
<accession>A0A1H4MW95</accession>
<organism evidence="1 2">
    <name type="scientific">Terriglobus roseus</name>
    <dbReference type="NCBI Taxonomy" id="392734"/>
    <lineage>
        <taxon>Bacteria</taxon>
        <taxon>Pseudomonadati</taxon>
        <taxon>Acidobacteriota</taxon>
        <taxon>Terriglobia</taxon>
        <taxon>Terriglobales</taxon>
        <taxon>Acidobacteriaceae</taxon>
        <taxon>Terriglobus</taxon>
    </lineage>
</organism>
<dbReference type="EMBL" id="FNSD01000001">
    <property type="protein sequence ID" value="SEB87233.1"/>
    <property type="molecule type" value="Genomic_DNA"/>
</dbReference>
<reference evidence="1 2" key="1">
    <citation type="submission" date="2016-10" db="EMBL/GenBank/DDBJ databases">
        <authorList>
            <person name="de Groot N.N."/>
        </authorList>
    </citation>
    <scope>NUCLEOTIDE SEQUENCE [LARGE SCALE GENOMIC DNA]</scope>
    <source>
        <strain evidence="1 2">AB35.6</strain>
    </source>
</reference>
<dbReference type="Proteomes" id="UP000182409">
    <property type="component" value="Unassembled WGS sequence"/>
</dbReference>
<proteinExistence type="predicted"/>
<dbReference type="RefSeq" id="WP_074653798.1">
    <property type="nucleotide sequence ID" value="NZ_FNSD01000001.1"/>
</dbReference>
<evidence type="ECO:0000313" key="1">
    <source>
        <dbReference type="EMBL" id="SEB87233.1"/>
    </source>
</evidence>
<name>A0A1H4MW95_9BACT</name>
<gene>
    <name evidence="1" type="ORF">SAMN05443244_2059</name>
</gene>
<evidence type="ECO:0000313" key="2">
    <source>
        <dbReference type="Proteomes" id="UP000182409"/>
    </source>
</evidence>
<protein>
    <submittedName>
        <fullName evidence="1">Uncharacterized protein</fullName>
    </submittedName>
</protein>